<protein>
    <recommendedName>
        <fullName evidence="4">Type II secretion system protein</fullName>
    </recommendedName>
</protein>
<name>A0ABZ3HE57_9BACT</name>
<keyword evidence="1" id="KW-1133">Transmembrane helix</keyword>
<dbReference type="RefSeq" id="WP_345973518.1">
    <property type="nucleotide sequence ID" value="NZ_CP147920.1"/>
</dbReference>
<accession>A0ABZ3HE57</accession>
<feature type="transmembrane region" description="Helical" evidence="1">
    <location>
        <begin position="6"/>
        <end position="30"/>
    </location>
</feature>
<evidence type="ECO:0000313" key="2">
    <source>
        <dbReference type="EMBL" id="XAU16135.1"/>
    </source>
</evidence>
<reference evidence="2 3" key="1">
    <citation type="submission" date="2024-03" db="EMBL/GenBank/DDBJ databases">
        <title>Sulfurimonas sp. HSL3-1.</title>
        <authorList>
            <person name="Wang S."/>
        </authorList>
    </citation>
    <scope>NUCLEOTIDE SEQUENCE [LARGE SCALE GENOMIC DNA]</scope>
    <source>
        <strain evidence="2 3">HSL3-1</strain>
    </source>
</reference>
<sequence>MRRGEAAGRLIILLAVSAVIAAIVAGMMLIDSPAKERAKKLDKRRVSDLAEIALTIDRYWERYHKLPDDMNALQEGVVSEIEIADPKTLRSYGYRITAASAYELCAEFDTKQSKESWMYRAGRERDWSHNAGEYCFRLTPYEK</sequence>
<dbReference type="Proteomes" id="UP001447842">
    <property type="component" value="Chromosome"/>
</dbReference>
<evidence type="ECO:0000256" key="1">
    <source>
        <dbReference type="SAM" id="Phobius"/>
    </source>
</evidence>
<gene>
    <name evidence="2" type="ORF">WCY31_05355</name>
</gene>
<evidence type="ECO:0008006" key="4">
    <source>
        <dbReference type="Google" id="ProtNLM"/>
    </source>
</evidence>
<keyword evidence="1" id="KW-0812">Transmembrane</keyword>
<proteinExistence type="predicted"/>
<evidence type="ECO:0000313" key="3">
    <source>
        <dbReference type="Proteomes" id="UP001447842"/>
    </source>
</evidence>
<organism evidence="2 3">
    <name type="scientific">Sulfurimonas diazotrophicus</name>
    <dbReference type="NCBI Taxonomy" id="3131939"/>
    <lineage>
        <taxon>Bacteria</taxon>
        <taxon>Pseudomonadati</taxon>
        <taxon>Campylobacterota</taxon>
        <taxon>Epsilonproteobacteria</taxon>
        <taxon>Campylobacterales</taxon>
        <taxon>Sulfurimonadaceae</taxon>
        <taxon>Sulfurimonas</taxon>
    </lineage>
</organism>
<keyword evidence="3" id="KW-1185">Reference proteome</keyword>
<dbReference type="EMBL" id="CP147920">
    <property type="protein sequence ID" value="XAU16135.1"/>
    <property type="molecule type" value="Genomic_DNA"/>
</dbReference>
<keyword evidence="1" id="KW-0472">Membrane</keyword>